<gene>
    <name evidence="2" type="ORF">PAHA3_1422</name>
</gene>
<name>A0A124DXK6_PAEAM</name>
<reference evidence="2 3" key="1">
    <citation type="journal article" date="2016" name="Genome Announc.">
        <title>Draft Genome Sequence of Paenibacillus amylolyticus Heshi-A3, Isolated from Fermented Rice Bran in a Japanese Fermented Seafood Dish.</title>
        <authorList>
            <person name="Akuzawa S."/>
            <person name="Nagaoka J."/>
            <person name="Kanekatsu M."/>
            <person name="Kubota E."/>
            <person name="Ohtake R."/>
            <person name="Suzuki T."/>
            <person name="Kanesaki Y."/>
        </authorList>
    </citation>
    <scope>NUCLEOTIDE SEQUENCE [LARGE SCALE GENOMIC DNA]</scope>
    <source>
        <strain evidence="2 3">Heshi-A3</strain>
    </source>
</reference>
<dbReference type="EMBL" id="BCNV01000001">
    <property type="protein sequence ID" value="GAS81348.1"/>
    <property type="molecule type" value="Genomic_DNA"/>
</dbReference>
<organism evidence="2 3">
    <name type="scientific">Paenibacillus amylolyticus</name>
    <dbReference type="NCBI Taxonomy" id="1451"/>
    <lineage>
        <taxon>Bacteria</taxon>
        <taxon>Bacillati</taxon>
        <taxon>Bacillota</taxon>
        <taxon>Bacilli</taxon>
        <taxon>Bacillales</taxon>
        <taxon>Paenibacillaceae</taxon>
        <taxon>Paenibacillus</taxon>
    </lineage>
</organism>
<dbReference type="InterPro" id="IPR001434">
    <property type="entry name" value="OmcB-like_DUF11"/>
</dbReference>
<protein>
    <recommendedName>
        <fullName evidence="1">DUF11 domain-containing protein</fullName>
    </recommendedName>
</protein>
<accession>A0A124DXK6</accession>
<dbReference type="NCBIfam" id="TIGR01451">
    <property type="entry name" value="B_ant_repeat"/>
    <property type="match status" value="3"/>
</dbReference>
<proteinExistence type="predicted"/>
<evidence type="ECO:0000313" key="2">
    <source>
        <dbReference type="EMBL" id="GAS81348.1"/>
    </source>
</evidence>
<feature type="domain" description="DUF11" evidence="1">
    <location>
        <begin position="175"/>
        <end position="290"/>
    </location>
</feature>
<sequence length="563" mass="60862">MSPNSGPLSHWLQNQSLVRFSSGTTELEQVAYSNTVITPWVGPRLEVKKQCNVAVATLGQSLTYLIEIVNTGNCTATVHVVDSLSAETSLLPNSVLRDGIPLPGASPEHGLPPAEIAPGATLRYHFQVVVLRIPTGFKLLNQAQVNYEFGTSEGRTVRGVERSNTVEVSMVSSRLEVSLQAERGQTFSGDIVMYTVIVSNPGFIIATGAQVTIALPQGVVFIPASVIVNEMFAPQVTPDTGIELGEIEPGTSVRIQYRVQVVGRSDTNGISSVAVLTYISAGQQETVYSNEVTLEVIQPQISVVKSVLPVTATWGDTVRYNITVSNASSYAVDGTLMDVLPSGMTFVEGSLGWNGVKRPGTNLAKGLNLGTLTARSVLNIQFEGKLAERGELIPDQYRYVNHASLMYTFRLPDSRSVQRMITSNEAVVELKTPIIQAYVQVAPTLVEQGGTVTFEVRVVNTGNLPARVQLGGILPEGAKWLGQAAGQIQWSIPEYSTPRVLHVGEIEPGTERNISYVAQLSSEQTGTLQGALTVMYTYEWNGQKRAGESRSNEYSIIVEYGEE</sequence>
<dbReference type="Pfam" id="PF01345">
    <property type="entry name" value="DUF11"/>
    <property type="match status" value="2"/>
</dbReference>
<dbReference type="PANTHER" id="PTHR34819:SF3">
    <property type="entry name" value="CELL SURFACE PROTEIN"/>
    <property type="match status" value="1"/>
</dbReference>
<reference evidence="3" key="2">
    <citation type="submission" date="2016-01" db="EMBL/GenBank/DDBJ databases">
        <title>Draft Genome Sequence of Paenibacillus amylolyticus Heshi-A3 that Was Isolated from Fermented Rice Bran with Aging Salted Mackerel, Which Was Named Heshiko as Traditional Fermented Seafood in Japan.</title>
        <authorList>
            <person name="Akuzawa S."/>
            <person name="Nakagawa J."/>
            <person name="Kanekatsu T."/>
            <person name="Kubota E."/>
            <person name="Ohtake R."/>
            <person name="Suzuki T."/>
            <person name="Kanesaki Y."/>
        </authorList>
    </citation>
    <scope>NUCLEOTIDE SEQUENCE [LARGE SCALE GENOMIC DNA]</scope>
    <source>
        <strain evidence="3">Heshi-A3</strain>
    </source>
</reference>
<evidence type="ECO:0000313" key="3">
    <source>
        <dbReference type="Proteomes" id="UP000069697"/>
    </source>
</evidence>
<evidence type="ECO:0000259" key="1">
    <source>
        <dbReference type="Pfam" id="PF01345"/>
    </source>
</evidence>
<dbReference type="RefSeq" id="WP_062834064.1">
    <property type="nucleotide sequence ID" value="NZ_BCNV01000001.1"/>
</dbReference>
<dbReference type="Proteomes" id="UP000069697">
    <property type="component" value="Unassembled WGS sequence"/>
</dbReference>
<comment type="caution">
    <text evidence="2">The sequence shown here is derived from an EMBL/GenBank/DDBJ whole genome shotgun (WGS) entry which is preliminary data.</text>
</comment>
<dbReference type="InterPro" id="IPR047589">
    <property type="entry name" value="DUF11_rpt"/>
</dbReference>
<dbReference type="AlphaFoldDB" id="A0A124DXK6"/>
<feature type="domain" description="DUF11" evidence="1">
    <location>
        <begin position="301"/>
        <end position="394"/>
    </location>
</feature>
<dbReference type="PANTHER" id="PTHR34819">
    <property type="entry name" value="LARGE CYSTEINE-RICH PERIPLASMIC PROTEIN OMCB"/>
    <property type="match status" value="1"/>
</dbReference>
<dbReference type="InterPro" id="IPR051172">
    <property type="entry name" value="Chlamydia_OmcB"/>
</dbReference>